<feature type="domain" description="Helicase C-terminal" evidence="6">
    <location>
        <begin position="215"/>
        <end position="365"/>
    </location>
</feature>
<dbReference type="InterPro" id="IPR014001">
    <property type="entry name" value="Helicase_ATP-bd"/>
</dbReference>
<dbReference type="PROSITE" id="PS51194">
    <property type="entry name" value="HELICASE_CTER"/>
    <property type="match status" value="1"/>
</dbReference>
<keyword evidence="1" id="KW-0547">Nucleotide-binding</keyword>
<sequence length="470" mass="51558">MTQQIEAALAKLGLKTLRPGQEEIINGVLAGRDVLGVLPTGGGKTLCYQLPALINPGLVVVVEPLLALMRDQVLRLQSLGARRVVAINSTLAPEDTAQILAQLGTFDFVFIAPEMLQRPDVQAALRATTVQLLVVDEAHCIYQWGPDFRPAYLQLGTLRARIQPVSVLALTATAAAPVRADIITQLRLQNPVVVAQSVDRPNLFIGVEQQLTQSDVTERTLHLLQQLQGAAVVYCPTRKLAETLATKINAHLPRHATYYHAELDSHARTMRERQFLTGQIDVMCATSAFGMGVDKPDIRLVLYLGVPQTLTEYFQAIGRAGRDGLPAYTALLYTLNDVQRASEFAAVLPTAEVISAVYKNPQAYAHTTDAQLELIASYVRLGFRQNQVEKLLTDRLATRAQGVAAVIDYLHTKGCFRNALMTAFDSSARAHDENCCGVISANARLEQGITPVKDNEINGWRNVFKQIFMN</sequence>
<accession>A0A0R1ZNN5</accession>
<gene>
    <name evidence="7" type="ORF">FC18_GL000768</name>
</gene>
<evidence type="ECO:0000313" key="8">
    <source>
        <dbReference type="Proteomes" id="UP000051679"/>
    </source>
</evidence>
<dbReference type="PROSITE" id="PS51192">
    <property type="entry name" value="HELICASE_ATP_BIND_1"/>
    <property type="match status" value="1"/>
</dbReference>
<protein>
    <submittedName>
        <fullName evidence="7">ATP-dependent DNA helicase RecQ</fullName>
    </submittedName>
</protein>
<dbReference type="Pfam" id="PF00270">
    <property type="entry name" value="DEAD"/>
    <property type="match status" value="1"/>
</dbReference>
<dbReference type="GO" id="GO:0005524">
    <property type="term" value="F:ATP binding"/>
    <property type="evidence" value="ECO:0007669"/>
    <property type="project" value="UniProtKB-KW"/>
</dbReference>
<evidence type="ECO:0000259" key="6">
    <source>
        <dbReference type="PROSITE" id="PS51194"/>
    </source>
</evidence>
<dbReference type="GO" id="GO:0016787">
    <property type="term" value="F:hydrolase activity"/>
    <property type="evidence" value="ECO:0007669"/>
    <property type="project" value="UniProtKB-KW"/>
</dbReference>
<dbReference type="GO" id="GO:0006310">
    <property type="term" value="P:DNA recombination"/>
    <property type="evidence" value="ECO:0007669"/>
    <property type="project" value="InterPro"/>
</dbReference>
<name>A0A0R1ZNN5_9LACO</name>
<dbReference type="Proteomes" id="UP000051679">
    <property type="component" value="Unassembled WGS sequence"/>
</dbReference>
<dbReference type="AlphaFoldDB" id="A0A0R1ZNN5"/>
<dbReference type="GO" id="GO:0006281">
    <property type="term" value="P:DNA repair"/>
    <property type="evidence" value="ECO:0007669"/>
    <property type="project" value="TreeGrafter"/>
</dbReference>
<dbReference type="SMART" id="SM00487">
    <property type="entry name" value="DEXDc"/>
    <property type="match status" value="1"/>
</dbReference>
<dbReference type="NCBIfam" id="TIGR00614">
    <property type="entry name" value="recQ_fam"/>
    <property type="match status" value="1"/>
</dbReference>
<dbReference type="GO" id="GO:0043138">
    <property type="term" value="F:3'-5' DNA helicase activity"/>
    <property type="evidence" value="ECO:0007669"/>
    <property type="project" value="TreeGrafter"/>
</dbReference>
<evidence type="ECO:0000256" key="3">
    <source>
        <dbReference type="ARBA" id="ARBA00022806"/>
    </source>
</evidence>
<dbReference type="GO" id="GO:0030894">
    <property type="term" value="C:replisome"/>
    <property type="evidence" value="ECO:0007669"/>
    <property type="project" value="TreeGrafter"/>
</dbReference>
<dbReference type="GO" id="GO:0003676">
    <property type="term" value="F:nucleic acid binding"/>
    <property type="evidence" value="ECO:0007669"/>
    <property type="project" value="InterPro"/>
</dbReference>
<dbReference type="Pfam" id="PF00271">
    <property type="entry name" value="Helicase_C"/>
    <property type="match status" value="1"/>
</dbReference>
<evidence type="ECO:0000259" key="5">
    <source>
        <dbReference type="PROSITE" id="PS51192"/>
    </source>
</evidence>
<keyword evidence="2" id="KW-0378">Hydrolase</keyword>
<dbReference type="RefSeq" id="WP_056975417.1">
    <property type="nucleotide sequence ID" value="NZ_AYYO01000010.1"/>
</dbReference>
<evidence type="ECO:0000256" key="4">
    <source>
        <dbReference type="ARBA" id="ARBA00022840"/>
    </source>
</evidence>
<dbReference type="PATRIC" id="fig|1291052.5.peg.784"/>
<evidence type="ECO:0000256" key="1">
    <source>
        <dbReference type="ARBA" id="ARBA00022741"/>
    </source>
</evidence>
<dbReference type="PANTHER" id="PTHR13710:SF84">
    <property type="entry name" value="ATP-DEPENDENT DNA HELICASE RECS-RELATED"/>
    <property type="match status" value="1"/>
</dbReference>
<dbReference type="GO" id="GO:0005737">
    <property type="term" value="C:cytoplasm"/>
    <property type="evidence" value="ECO:0007669"/>
    <property type="project" value="TreeGrafter"/>
</dbReference>
<feature type="domain" description="Helicase ATP-binding" evidence="5">
    <location>
        <begin position="25"/>
        <end position="192"/>
    </location>
</feature>
<keyword evidence="8" id="KW-1185">Reference proteome</keyword>
<evidence type="ECO:0000313" key="7">
    <source>
        <dbReference type="EMBL" id="KRM55986.1"/>
    </source>
</evidence>
<dbReference type="STRING" id="1291052.FC18_GL000768"/>
<dbReference type="InterPro" id="IPR011545">
    <property type="entry name" value="DEAD/DEAH_box_helicase_dom"/>
</dbReference>
<dbReference type="PANTHER" id="PTHR13710">
    <property type="entry name" value="DNA HELICASE RECQ FAMILY MEMBER"/>
    <property type="match status" value="1"/>
</dbReference>
<dbReference type="Gene3D" id="3.40.50.300">
    <property type="entry name" value="P-loop containing nucleotide triphosphate hydrolases"/>
    <property type="match status" value="2"/>
</dbReference>
<dbReference type="InterPro" id="IPR004589">
    <property type="entry name" value="DNA_helicase_ATP-dep_RecQ"/>
</dbReference>
<keyword evidence="3 7" id="KW-0347">Helicase</keyword>
<keyword evidence="4" id="KW-0067">ATP-binding</keyword>
<dbReference type="SMART" id="SM00490">
    <property type="entry name" value="HELICc"/>
    <property type="match status" value="1"/>
</dbReference>
<dbReference type="EMBL" id="AYYO01000010">
    <property type="protein sequence ID" value="KRM55986.1"/>
    <property type="molecule type" value="Genomic_DNA"/>
</dbReference>
<dbReference type="GO" id="GO:0009378">
    <property type="term" value="F:four-way junction helicase activity"/>
    <property type="evidence" value="ECO:0007669"/>
    <property type="project" value="TreeGrafter"/>
</dbReference>
<comment type="caution">
    <text evidence="7">The sequence shown here is derived from an EMBL/GenBank/DDBJ whole genome shotgun (WGS) entry which is preliminary data.</text>
</comment>
<proteinExistence type="predicted"/>
<reference evidence="7 8" key="1">
    <citation type="journal article" date="2015" name="Genome Announc.">
        <title>Expanding the biotechnology potential of lactobacilli through comparative genomics of 213 strains and associated genera.</title>
        <authorList>
            <person name="Sun Z."/>
            <person name="Harris H.M."/>
            <person name="McCann A."/>
            <person name="Guo C."/>
            <person name="Argimon S."/>
            <person name="Zhang W."/>
            <person name="Yang X."/>
            <person name="Jeffery I.B."/>
            <person name="Cooney J.C."/>
            <person name="Kagawa T.F."/>
            <person name="Liu W."/>
            <person name="Song Y."/>
            <person name="Salvetti E."/>
            <person name="Wrobel A."/>
            <person name="Rasinkangas P."/>
            <person name="Parkhill J."/>
            <person name="Rea M.C."/>
            <person name="O'Sullivan O."/>
            <person name="Ritari J."/>
            <person name="Douillard F.P."/>
            <person name="Paul Ross R."/>
            <person name="Yang R."/>
            <person name="Briner A.E."/>
            <person name="Felis G.E."/>
            <person name="de Vos W.M."/>
            <person name="Barrangou R."/>
            <person name="Klaenhammer T.R."/>
            <person name="Caufield P.W."/>
            <person name="Cui Y."/>
            <person name="Zhang H."/>
            <person name="O'Toole P.W."/>
        </authorList>
    </citation>
    <scope>NUCLEOTIDE SEQUENCE [LARGE SCALE GENOMIC DNA]</scope>
    <source>
        <strain evidence="7 8">DSM 20505</strain>
    </source>
</reference>
<dbReference type="SUPFAM" id="SSF52540">
    <property type="entry name" value="P-loop containing nucleoside triphosphate hydrolases"/>
    <property type="match status" value="1"/>
</dbReference>
<evidence type="ECO:0000256" key="2">
    <source>
        <dbReference type="ARBA" id="ARBA00022801"/>
    </source>
</evidence>
<dbReference type="InterPro" id="IPR027417">
    <property type="entry name" value="P-loop_NTPase"/>
</dbReference>
<dbReference type="InterPro" id="IPR001650">
    <property type="entry name" value="Helicase_C-like"/>
</dbReference>
<dbReference type="OrthoDB" id="9763310at2"/>
<organism evidence="7 8">
    <name type="scientific">Lacticaseibacillus sharpeae JCM 1186 = DSM 20505</name>
    <dbReference type="NCBI Taxonomy" id="1291052"/>
    <lineage>
        <taxon>Bacteria</taxon>
        <taxon>Bacillati</taxon>
        <taxon>Bacillota</taxon>
        <taxon>Bacilli</taxon>
        <taxon>Lactobacillales</taxon>
        <taxon>Lactobacillaceae</taxon>
        <taxon>Lacticaseibacillus</taxon>
    </lineage>
</organism>
<dbReference type="CDD" id="cd17920">
    <property type="entry name" value="DEXHc_RecQ"/>
    <property type="match status" value="1"/>
</dbReference>
<dbReference type="GO" id="GO:0043590">
    <property type="term" value="C:bacterial nucleoid"/>
    <property type="evidence" value="ECO:0007669"/>
    <property type="project" value="TreeGrafter"/>
</dbReference>